<dbReference type="PROSITE" id="PS50112">
    <property type="entry name" value="PAS"/>
    <property type="match status" value="1"/>
</dbReference>
<dbReference type="SUPFAM" id="SSF55785">
    <property type="entry name" value="PYP-like sensor domain (PAS domain)"/>
    <property type="match status" value="1"/>
</dbReference>
<accession>A0A5C1NF56</accession>
<dbReference type="Pfam" id="PF17765">
    <property type="entry name" value="MLTR_LBD"/>
    <property type="match status" value="1"/>
</dbReference>
<organism evidence="3 4">
    <name type="scientific">Halomonas binhaiensis</name>
    <dbReference type="NCBI Taxonomy" id="2562282"/>
    <lineage>
        <taxon>Bacteria</taxon>
        <taxon>Pseudomonadati</taxon>
        <taxon>Pseudomonadota</taxon>
        <taxon>Gammaproteobacteria</taxon>
        <taxon>Oceanospirillales</taxon>
        <taxon>Halomonadaceae</taxon>
        <taxon>Halomonas</taxon>
    </lineage>
</organism>
<dbReference type="Pfam" id="PF13560">
    <property type="entry name" value="HTH_31"/>
    <property type="match status" value="1"/>
</dbReference>
<evidence type="ECO:0000256" key="1">
    <source>
        <dbReference type="SAM" id="MobiDB-lite"/>
    </source>
</evidence>
<dbReference type="Proteomes" id="UP000324285">
    <property type="component" value="Chromosome"/>
</dbReference>
<dbReference type="EMBL" id="CP038437">
    <property type="protein sequence ID" value="QEM80895.1"/>
    <property type="molecule type" value="Genomic_DNA"/>
</dbReference>
<evidence type="ECO:0000313" key="3">
    <source>
        <dbReference type="EMBL" id="QEM80895.1"/>
    </source>
</evidence>
<evidence type="ECO:0000259" key="2">
    <source>
        <dbReference type="PROSITE" id="PS50112"/>
    </source>
</evidence>
<evidence type="ECO:0000313" key="4">
    <source>
        <dbReference type="Proteomes" id="UP000324285"/>
    </source>
</evidence>
<protein>
    <submittedName>
        <fullName evidence="3">Helix-turn-helix domain-containing protein</fullName>
    </submittedName>
</protein>
<feature type="domain" description="PAS" evidence="2">
    <location>
        <begin position="114"/>
        <end position="162"/>
    </location>
</feature>
<dbReference type="RefSeq" id="WP_149283908.1">
    <property type="nucleotide sequence ID" value="NZ_CP038437.2"/>
</dbReference>
<sequence length="283" mass="32832">MTKKDQGRSLERTRSELTEFLLHHRHKLTPADVGLPTTGRRRTPGLRREEVASLAGVGLTWYTWFEQGRDINVSESFLLSVSHALKLDDAECCHLFLLAHRRPPPVEAYQWQSISARIQVLMDELPRPAYVMNLRWDVIAWNAAAEHLIGFAKREVHERNMLRMVFADPSLRRRLPEWHRDACRLLAQFRCDLAAAPEDPAMQELIEELIRLSPDMRRWWQKAELDAYSYGIGAIQGKGPGPDSDSSQSNQDSDSTRQDFDHETLIVDEHRHLRMVVYFAEHF</sequence>
<dbReference type="AlphaFoldDB" id="A0A5C1NF56"/>
<dbReference type="Gene3D" id="1.10.260.40">
    <property type="entry name" value="lambda repressor-like DNA-binding domains"/>
    <property type="match status" value="1"/>
</dbReference>
<dbReference type="InterPro" id="IPR001387">
    <property type="entry name" value="Cro/C1-type_HTH"/>
</dbReference>
<feature type="region of interest" description="Disordered" evidence="1">
    <location>
        <begin position="236"/>
        <end position="259"/>
    </location>
</feature>
<proteinExistence type="predicted"/>
<gene>
    <name evidence="3" type="ORF">E4T21_04510</name>
</gene>
<dbReference type="InterPro" id="IPR010982">
    <property type="entry name" value="Lambda_DNA-bd_dom_sf"/>
</dbReference>
<dbReference type="InterPro" id="IPR041413">
    <property type="entry name" value="MLTR_LBD"/>
</dbReference>
<dbReference type="InterPro" id="IPR035965">
    <property type="entry name" value="PAS-like_dom_sf"/>
</dbReference>
<dbReference type="PANTHER" id="PTHR35010">
    <property type="entry name" value="BLL4672 PROTEIN-RELATED"/>
    <property type="match status" value="1"/>
</dbReference>
<dbReference type="KEGG" id="hbh:E4T21_04510"/>
<dbReference type="CDD" id="cd00093">
    <property type="entry name" value="HTH_XRE"/>
    <property type="match status" value="1"/>
</dbReference>
<feature type="compositionally biased region" description="Low complexity" evidence="1">
    <location>
        <begin position="243"/>
        <end position="253"/>
    </location>
</feature>
<reference evidence="3" key="1">
    <citation type="submission" date="2021-02" db="EMBL/GenBank/DDBJ databases">
        <title>Strain Y2R2, a novel species of the genus Halomonas.</title>
        <authorList>
            <person name="Huang H."/>
        </authorList>
    </citation>
    <scope>NUCLEOTIDE SEQUENCE</scope>
    <source>
        <strain evidence="3">Y2R2</strain>
    </source>
</reference>
<keyword evidence="4" id="KW-1185">Reference proteome</keyword>
<dbReference type="GO" id="GO:0003677">
    <property type="term" value="F:DNA binding"/>
    <property type="evidence" value="ECO:0007669"/>
    <property type="project" value="InterPro"/>
</dbReference>
<dbReference type="InterPro" id="IPR000014">
    <property type="entry name" value="PAS"/>
</dbReference>
<dbReference type="Gene3D" id="3.30.450.180">
    <property type="match status" value="1"/>
</dbReference>
<dbReference type="OrthoDB" id="5346389at2"/>
<name>A0A5C1NF56_9GAMM</name>